<dbReference type="Proteomes" id="UP000262621">
    <property type="component" value="Unassembled WGS sequence"/>
</dbReference>
<dbReference type="Gene3D" id="1.10.3470.10">
    <property type="entry name" value="ABC transporter involved in vitamin B12 uptake, BtuC"/>
    <property type="match status" value="1"/>
</dbReference>
<keyword evidence="5 8" id="KW-0812">Transmembrane</keyword>
<feature type="transmembrane region" description="Helical" evidence="8">
    <location>
        <begin position="143"/>
        <end position="162"/>
    </location>
</feature>
<dbReference type="RefSeq" id="WP_117228587.1">
    <property type="nucleotide sequence ID" value="NZ_CP061725.1"/>
</dbReference>
<comment type="caution">
    <text evidence="9">The sequence shown here is derived from an EMBL/GenBank/DDBJ whole genome shotgun (WGS) entry which is preliminary data.</text>
</comment>
<dbReference type="Pfam" id="PF01032">
    <property type="entry name" value="FecCD"/>
    <property type="match status" value="1"/>
</dbReference>
<dbReference type="GO" id="GO:0033214">
    <property type="term" value="P:siderophore-iron import into cell"/>
    <property type="evidence" value="ECO:0007669"/>
    <property type="project" value="TreeGrafter"/>
</dbReference>
<dbReference type="AlphaFoldDB" id="A0A372FYN2"/>
<feature type="transmembrane region" description="Helical" evidence="8">
    <location>
        <begin position="328"/>
        <end position="347"/>
    </location>
</feature>
<keyword evidence="3" id="KW-0813">Transport</keyword>
<keyword evidence="6 8" id="KW-1133">Transmembrane helix</keyword>
<dbReference type="InterPro" id="IPR037294">
    <property type="entry name" value="ABC_BtuC-like"/>
</dbReference>
<protein>
    <submittedName>
        <fullName evidence="9">Iron-enterobactin ABC transporter permease</fullName>
    </submittedName>
</protein>
<dbReference type="OrthoDB" id="4455417at2"/>
<dbReference type="PANTHER" id="PTHR30472:SF24">
    <property type="entry name" value="FERRIC ENTEROBACTIN TRANSPORT SYSTEM PERMEASE PROTEIN FEPG"/>
    <property type="match status" value="1"/>
</dbReference>
<reference evidence="9 10" key="1">
    <citation type="submission" date="2018-08" db="EMBL/GenBank/DDBJ databases">
        <title>Verrucosispora craniellae sp. nov., isolated from a marine sponge in the South China Sea.</title>
        <authorList>
            <person name="Li L."/>
            <person name="Lin H.W."/>
        </authorList>
    </citation>
    <scope>NUCLEOTIDE SEQUENCE [LARGE SCALE GENOMIC DNA]</scope>
    <source>
        <strain evidence="9 10">LHW63014</strain>
    </source>
</reference>
<evidence type="ECO:0000256" key="7">
    <source>
        <dbReference type="ARBA" id="ARBA00023136"/>
    </source>
</evidence>
<feature type="transmembrane region" description="Helical" evidence="8">
    <location>
        <begin position="117"/>
        <end position="137"/>
    </location>
</feature>
<feature type="transmembrane region" description="Helical" evidence="8">
    <location>
        <begin position="87"/>
        <end position="105"/>
    </location>
</feature>
<dbReference type="InterPro" id="IPR000522">
    <property type="entry name" value="ABC_transptr_permease_BtuC"/>
</dbReference>
<keyword evidence="4" id="KW-1003">Cell membrane</keyword>
<feature type="transmembrane region" description="Helical" evidence="8">
    <location>
        <begin position="293"/>
        <end position="316"/>
    </location>
</feature>
<dbReference type="EMBL" id="QVFU01000013">
    <property type="protein sequence ID" value="RFS45895.1"/>
    <property type="molecule type" value="Genomic_DNA"/>
</dbReference>
<evidence type="ECO:0000256" key="2">
    <source>
        <dbReference type="ARBA" id="ARBA00007935"/>
    </source>
</evidence>
<evidence type="ECO:0000256" key="3">
    <source>
        <dbReference type="ARBA" id="ARBA00022448"/>
    </source>
</evidence>
<comment type="subcellular location">
    <subcellularLocation>
        <location evidence="1">Cell membrane</location>
        <topology evidence="1">Multi-pass membrane protein</topology>
    </subcellularLocation>
</comment>
<evidence type="ECO:0000256" key="4">
    <source>
        <dbReference type="ARBA" id="ARBA00022475"/>
    </source>
</evidence>
<feature type="transmembrane region" description="Helical" evidence="8">
    <location>
        <begin position="169"/>
        <end position="191"/>
    </location>
</feature>
<keyword evidence="10" id="KW-1185">Reference proteome</keyword>
<dbReference type="GO" id="GO:0022857">
    <property type="term" value="F:transmembrane transporter activity"/>
    <property type="evidence" value="ECO:0007669"/>
    <property type="project" value="InterPro"/>
</dbReference>
<dbReference type="SUPFAM" id="SSF81345">
    <property type="entry name" value="ABC transporter involved in vitamin B12 uptake, BtuC"/>
    <property type="match status" value="1"/>
</dbReference>
<keyword evidence="7 8" id="KW-0472">Membrane</keyword>
<organism evidence="9 10">
    <name type="scientific">Micromonospora craniellae</name>
    <dbReference type="NCBI Taxonomy" id="2294034"/>
    <lineage>
        <taxon>Bacteria</taxon>
        <taxon>Bacillati</taxon>
        <taxon>Actinomycetota</taxon>
        <taxon>Actinomycetes</taxon>
        <taxon>Micromonosporales</taxon>
        <taxon>Micromonosporaceae</taxon>
        <taxon>Micromonospora</taxon>
    </lineage>
</organism>
<gene>
    <name evidence="9" type="ORF">D0Q02_14930</name>
</gene>
<sequence length="355" mass="36533">MSSPLSGRVDFGPARLQIRWGSRFSIVANTRVAAVTVVCLVVCLVAFLVSVVTGPYPVSTGELIDIVSRQGKPFPTKVVLEWRLPRAVAAVVFGAALGVSGAVFQSLTRNPLGSPDVIGFNTGAFTGALISIVFLSGSALTTITFAFIGGIATAVAVYLLAYRSGVDGFRFVLVGVGVSAALSAVNSLIVLKADTRVALTASIWGQGSLENLRWAQAAPSTLLLAAMIPATMAIGRHLRQLELGDDHARGTGARIEPTRLASVVAGIGLIALVTSVCGPVAFLALAAPQLARVLTASAGTNLIASAAVGGALLIIADLVAGRVFPSPVPVGIVTVVIGGSYLTWLLTRRIRIRTS</sequence>
<evidence type="ECO:0000256" key="6">
    <source>
        <dbReference type="ARBA" id="ARBA00022989"/>
    </source>
</evidence>
<evidence type="ECO:0000256" key="5">
    <source>
        <dbReference type="ARBA" id="ARBA00022692"/>
    </source>
</evidence>
<accession>A0A372FYN2</accession>
<proteinExistence type="inferred from homology"/>
<name>A0A372FYN2_9ACTN</name>
<evidence type="ECO:0000256" key="1">
    <source>
        <dbReference type="ARBA" id="ARBA00004651"/>
    </source>
</evidence>
<feature type="transmembrane region" description="Helical" evidence="8">
    <location>
        <begin position="260"/>
        <end position="286"/>
    </location>
</feature>
<comment type="similarity">
    <text evidence="2">Belongs to the binding-protein-dependent transport system permease family. FecCD subfamily.</text>
</comment>
<evidence type="ECO:0000256" key="8">
    <source>
        <dbReference type="SAM" id="Phobius"/>
    </source>
</evidence>
<dbReference type="GO" id="GO:0005886">
    <property type="term" value="C:plasma membrane"/>
    <property type="evidence" value="ECO:0007669"/>
    <property type="project" value="UniProtKB-SubCell"/>
</dbReference>
<dbReference type="PANTHER" id="PTHR30472">
    <property type="entry name" value="FERRIC ENTEROBACTIN TRANSPORT SYSTEM PERMEASE PROTEIN"/>
    <property type="match status" value="1"/>
</dbReference>
<evidence type="ECO:0000313" key="9">
    <source>
        <dbReference type="EMBL" id="RFS45895.1"/>
    </source>
</evidence>
<dbReference type="CDD" id="cd06550">
    <property type="entry name" value="TM_ABC_iron-siderophores_like"/>
    <property type="match status" value="1"/>
</dbReference>
<evidence type="ECO:0000313" key="10">
    <source>
        <dbReference type="Proteomes" id="UP000262621"/>
    </source>
</evidence>
<feature type="transmembrane region" description="Helical" evidence="8">
    <location>
        <begin position="32"/>
        <end position="53"/>
    </location>
</feature>